<name>A0A372LE01_9BACI</name>
<dbReference type="InterPro" id="IPR017263">
    <property type="entry name" value="UCP037692"/>
</dbReference>
<dbReference type="RefSeq" id="WP_117328292.1">
    <property type="nucleotide sequence ID" value="NZ_QVTE01000056.1"/>
</dbReference>
<accession>A0A372LE01</accession>
<dbReference type="Proteomes" id="UP000264541">
    <property type="component" value="Unassembled WGS sequence"/>
</dbReference>
<sequence length="71" mass="8616">MLTHFQWKNLYSDKGLPGWNVSFYYQKQLYRAIYHPNGTIEWTGNKPLYEEEESLKGSIHELMLYHVYDDK</sequence>
<dbReference type="AlphaFoldDB" id="A0A372LE01"/>
<evidence type="ECO:0008006" key="3">
    <source>
        <dbReference type="Google" id="ProtNLM"/>
    </source>
</evidence>
<evidence type="ECO:0000313" key="1">
    <source>
        <dbReference type="EMBL" id="RFU64442.1"/>
    </source>
</evidence>
<organism evidence="1 2">
    <name type="scientific">Peribacillus saganii</name>
    <dbReference type="NCBI Taxonomy" id="2303992"/>
    <lineage>
        <taxon>Bacteria</taxon>
        <taxon>Bacillati</taxon>
        <taxon>Bacillota</taxon>
        <taxon>Bacilli</taxon>
        <taxon>Bacillales</taxon>
        <taxon>Bacillaceae</taxon>
        <taxon>Peribacillus</taxon>
    </lineage>
</organism>
<dbReference type="EMBL" id="QVTE01000056">
    <property type="protein sequence ID" value="RFU64442.1"/>
    <property type="molecule type" value="Genomic_DNA"/>
</dbReference>
<dbReference type="PIRSF" id="PIRSF037692">
    <property type="entry name" value="UCP037692"/>
    <property type="match status" value="1"/>
</dbReference>
<evidence type="ECO:0000313" key="2">
    <source>
        <dbReference type="Proteomes" id="UP000264541"/>
    </source>
</evidence>
<comment type="caution">
    <text evidence="1">The sequence shown here is derived from an EMBL/GenBank/DDBJ whole genome shotgun (WGS) entry which is preliminary data.</text>
</comment>
<dbReference type="Pfam" id="PF17277">
    <property type="entry name" value="DUF5342"/>
    <property type="match status" value="1"/>
</dbReference>
<gene>
    <name evidence="1" type="ORF">D0469_18920</name>
</gene>
<protein>
    <recommendedName>
        <fullName evidence="3">YheE family protein</fullName>
    </recommendedName>
</protein>
<dbReference type="OrthoDB" id="2736244at2"/>
<proteinExistence type="predicted"/>
<reference evidence="1 2" key="1">
    <citation type="submission" date="2018-08" db="EMBL/GenBank/DDBJ databases">
        <title>Bacillus chawlae sp. nov., Bacillus glennii sp. nov., and Bacillus saganii sp. nov. Isolated from the Vehicle Assembly Building at Kennedy Space Center where the Viking Spacecraft were Assembled.</title>
        <authorList>
            <person name="Seuylemezian A."/>
            <person name="Vaishampayan P."/>
        </authorList>
    </citation>
    <scope>NUCLEOTIDE SEQUENCE [LARGE SCALE GENOMIC DNA]</scope>
    <source>
        <strain evidence="1 2">V47-23a</strain>
    </source>
</reference>
<keyword evidence="2" id="KW-1185">Reference proteome</keyword>